<keyword evidence="3" id="KW-1185">Reference proteome</keyword>
<proteinExistence type="predicted"/>
<feature type="compositionally biased region" description="Basic and acidic residues" evidence="1">
    <location>
        <begin position="76"/>
        <end position="89"/>
    </location>
</feature>
<evidence type="ECO:0000313" key="2">
    <source>
        <dbReference type="EMBL" id="MBB5067305.1"/>
    </source>
</evidence>
<dbReference type="RefSeq" id="WP_184476733.1">
    <property type="nucleotide sequence ID" value="NZ_JACHIV010000001.1"/>
</dbReference>
<dbReference type="AlphaFoldDB" id="A0A840NAZ7"/>
<comment type="caution">
    <text evidence="2">The sequence shown here is derived from an EMBL/GenBank/DDBJ whole genome shotgun (WGS) entry which is preliminary data.</text>
</comment>
<evidence type="ECO:0000313" key="3">
    <source>
        <dbReference type="Proteomes" id="UP000580474"/>
    </source>
</evidence>
<accession>A0A840NAZ7</accession>
<dbReference type="EMBL" id="JACHIV010000001">
    <property type="protein sequence ID" value="MBB5067305.1"/>
    <property type="molecule type" value="Genomic_DNA"/>
</dbReference>
<dbReference type="Proteomes" id="UP000580474">
    <property type="component" value="Unassembled WGS sequence"/>
</dbReference>
<evidence type="ECO:0000256" key="1">
    <source>
        <dbReference type="SAM" id="MobiDB-lite"/>
    </source>
</evidence>
<name>A0A840NAZ7_9PSEU</name>
<feature type="region of interest" description="Disordered" evidence="1">
    <location>
        <begin position="76"/>
        <end position="129"/>
    </location>
</feature>
<protein>
    <submittedName>
        <fullName evidence="2">Uncharacterized protein</fullName>
    </submittedName>
</protein>
<gene>
    <name evidence="2" type="ORF">BJ969_000393</name>
</gene>
<sequence>MREEDEATLDVARGDVALSKHLKNSLGVLRDKVDDPNFKRLVDDVLAGKQGLRDAFTSDAFSAALDPLVRKGAEDYDKLSEQERSELAKTGEQQFAELREQERTAAPPNRSRPEVPEEDEDFSQRSWLE</sequence>
<organism evidence="2 3">
    <name type="scientific">Saccharopolyspora gloriosae</name>
    <dbReference type="NCBI Taxonomy" id="455344"/>
    <lineage>
        <taxon>Bacteria</taxon>
        <taxon>Bacillati</taxon>
        <taxon>Actinomycetota</taxon>
        <taxon>Actinomycetes</taxon>
        <taxon>Pseudonocardiales</taxon>
        <taxon>Pseudonocardiaceae</taxon>
        <taxon>Saccharopolyspora</taxon>
    </lineage>
</organism>
<reference evidence="2 3" key="1">
    <citation type="submission" date="2020-08" db="EMBL/GenBank/DDBJ databases">
        <title>Sequencing the genomes of 1000 actinobacteria strains.</title>
        <authorList>
            <person name="Klenk H.-P."/>
        </authorList>
    </citation>
    <scope>NUCLEOTIDE SEQUENCE [LARGE SCALE GENOMIC DNA]</scope>
    <source>
        <strain evidence="2 3">DSM 45582</strain>
    </source>
</reference>